<keyword evidence="3" id="KW-1185">Reference proteome</keyword>
<dbReference type="EMBL" id="JAUIRO010000001">
    <property type="protein sequence ID" value="KAK0734552.1"/>
    <property type="molecule type" value="Genomic_DNA"/>
</dbReference>
<feature type="chain" id="PRO_5041377843" description="Secreted protein" evidence="1">
    <location>
        <begin position="20"/>
        <end position="107"/>
    </location>
</feature>
<comment type="caution">
    <text evidence="2">The sequence shown here is derived from an EMBL/GenBank/DDBJ whole genome shotgun (WGS) entry which is preliminary data.</text>
</comment>
<accession>A0AA40BHX7</accession>
<protein>
    <recommendedName>
        <fullName evidence="4">Secreted protein</fullName>
    </recommendedName>
</protein>
<proteinExistence type="predicted"/>
<dbReference type="Proteomes" id="UP001172101">
    <property type="component" value="Unassembled WGS sequence"/>
</dbReference>
<dbReference type="RefSeq" id="XP_060303429.1">
    <property type="nucleotide sequence ID" value="XM_060445859.1"/>
</dbReference>
<dbReference type="GeneID" id="85329129"/>
<evidence type="ECO:0000313" key="2">
    <source>
        <dbReference type="EMBL" id="KAK0734552.1"/>
    </source>
</evidence>
<reference evidence="2" key="1">
    <citation type="submission" date="2023-06" db="EMBL/GenBank/DDBJ databases">
        <title>Genome-scale phylogeny and comparative genomics of the fungal order Sordariales.</title>
        <authorList>
            <consortium name="Lawrence Berkeley National Laboratory"/>
            <person name="Hensen N."/>
            <person name="Bonometti L."/>
            <person name="Westerberg I."/>
            <person name="Brannstrom I.O."/>
            <person name="Guillou S."/>
            <person name="Cros-Aarteil S."/>
            <person name="Calhoun S."/>
            <person name="Haridas S."/>
            <person name="Kuo A."/>
            <person name="Mondo S."/>
            <person name="Pangilinan J."/>
            <person name="Riley R."/>
            <person name="LaButti K."/>
            <person name="Andreopoulos B."/>
            <person name="Lipzen A."/>
            <person name="Chen C."/>
            <person name="Yanf M."/>
            <person name="Daum C."/>
            <person name="Ng V."/>
            <person name="Clum A."/>
            <person name="Steindorff A."/>
            <person name="Ohm R."/>
            <person name="Martin F."/>
            <person name="Silar P."/>
            <person name="Natvig D."/>
            <person name="Lalanne C."/>
            <person name="Gautier V."/>
            <person name="Ament-velasquez S.L."/>
            <person name="Kruys A."/>
            <person name="Hutchinson M.I."/>
            <person name="Powell A.J."/>
            <person name="Barry K."/>
            <person name="Miller A.N."/>
            <person name="Grigoriev I.V."/>
            <person name="Debuchy R."/>
            <person name="Gladieux P."/>
            <person name="Thoren M.H."/>
            <person name="Johannesson H."/>
        </authorList>
    </citation>
    <scope>NUCLEOTIDE SEQUENCE</scope>
    <source>
        <strain evidence="2">SMH2392-1A</strain>
    </source>
</reference>
<feature type="signal peptide" evidence="1">
    <location>
        <begin position="1"/>
        <end position="19"/>
    </location>
</feature>
<sequence>MMILDLSIALAALLHYVLRTSKSGTVHLASYNTVTCQLQHVPCQLQHSTSDVGQAQARLLSLNVRRDVYRSLAALVTSSGSSSMLRMPCAVFTEGGGSNNISKLRDY</sequence>
<name>A0AA40BHX7_9PEZI</name>
<evidence type="ECO:0000313" key="3">
    <source>
        <dbReference type="Proteomes" id="UP001172101"/>
    </source>
</evidence>
<evidence type="ECO:0008006" key="4">
    <source>
        <dbReference type="Google" id="ProtNLM"/>
    </source>
</evidence>
<organism evidence="2 3">
    <name type="scientific">Lasiosphaeria miniovina</name>
    <dbReference type="NCBI Taxonomy" id="1954250"/>
    <lineage>
        <taxon>Eukaryota</taxon>
        <taxon>Fungi</taxon>
        <taxon>Dikarya</taxon>
        <taxon>Ascomycota</taxon>
        <taxon>Pezizomycotina</taxon>
        <taxon>Sordariomycetes</taxon>
        <taxon>Sordariomycetidae</taxon>
        <taxon>Sordariales</taxon>
        <taxon>Lasiosphaeriaceae</taxon>
        <taxon>Lasiosphaeria</taxon>
    </lineage>
</organism>
<gene>
    <name evidence="2" type="ORF">B0T26DRAFT_75472</name>
</gene>
<keyword evidence="1" id="KW-0732">Signal</keyword>
<dbReference type="AlphaFoldDB" id="A0AA40BHX7"/>
<evidence type="ECO:0000256" key="1">
    <source>
        <dbReference type="SAM" id="SignalP"/>
    </source>
</evidence>